<organism evidence="3 4">
    <name type="scientific">Abyssalbus ytuae</name>
    <dbReference type="NCBI Taxonomy" id="2926907"/>
    <lineage>
        <taxon>Bacteria</taxon>
        <taxon>Pseudomonadati</taxon>
        <taxon>Bacteroidota</taxon>
        <taxon>Flavobacteriia</taxon>
        <taxon>Flavobacteriales</taxon>
        <taxon>Flavobacteriaceae</taxon>
        <taxon>Abyssalbus</taxon>
    </lineage>
</organism>
<evidence type="ECO:0000313" key="4">
    <source>
        <dbReference type="Proteomes" id="UP000831290"/>
    </source>
</evidence>
<gene>
    <name evidence="3" type="ORF">MQE35_01405</name>
</gene>
<dbReference type="AlphaFoldDB" id="A0A9E6ZP60"/>
<dbReference type="SUPFAM" id="SSF49464">
    <property type="entry name" value="Carboxypeptidase regulatory domain-like"/>
    <property type="match status" value="1"/>
</dbReference>
<protein>
    <submittedName>
        <fullName evidence="3">TonB-dependent receptor</fullName>
    </submittedName>
</protein>
<dbReference type="InterPro" id="IPR012910">
    <property type="entry name" value="Plug_dom"/>
</dbReference>
<dbReference type="Gene3D" id="2.60.40.1120">
    <property type="entry name" value="Carboxypeptidase-like, regulatory domain"/>
    <property type="match status" value="1"/>
</dbReference>
<dbReference type="FunFam" id="2.170.130.10:FF:000003">
    <property type="entry name" value="SusC/RagA family TonB-linked outer membrane protein"/>
    <property type="match status" value="1"/>
</dbReference>
<dbReference type="KEGG" id="fbm:MQE35_01405"/>
<dbReference type="Pfam" id="PF13715">
    <property type="entry name" value="CarbopepD_reg_2"/>
    <property type="match status" value="1"/>
</dbReference>
<reference evidence="3" key="1">
    <citation type="submission" date="2022-03" db="EMBL/GenBank/DDBJ databases">
        <title>Description of Abyssus ytuae gen. nov., sp. nov., a novel member of the family Flavobacteriaceae isolated from the sediment of Mariana Trench.</title>
        <authorList>
            <person name="Zhang J."/>
            <person name="Xu X."/>
        </authorList>
    </citation>
    <scope>NUCLEOTIDE SEQUENCE</scope>
    <source>
        <strain evidence="3">MT3330</strain>
    </source>
</reference>
<comment type="similarity">
    <text evidence="1">Belongs to the TonB-dependent receptor family.</text>
</comment>
<keyword evidence="1" id="KW-0813">Transport</keyword>
<evidence type="ECO:0000256" key="1">
    <source>
        <dbReference type="PROSITE-ProRule" id="PRU01360"/>
    </source>
</evidence>
<keyword evidence="1" id="KW-0472">Membrane</keyword>
<dbReference type="Gene3D" id="2.170.130.10">
    <property type="entry name" value="TonB-dependent receptor, plug domain"/>
    <property type="match status" value="1"/>
</dbReference>
<dbReference type="PROSITE" id="PS52016">
    <property type="entry name" value="TONB_DEPENDENT_REC_3"/>
    <property type="match status" value="1"/>
</dbReference>
<dbReference type="InterPro" id="IPR023996">
    <property type="entry name" value="TonB-dep_OMP_SusC/RagA"/>
</dbReference>
<dbReference type="InterPro" id="IPR023997">
    <property type="entry name" value="TonB-dep_OMP_SusC/RagA_CS"/>
</dbReference>
<evidence type="ECO:0000259" key="2">
    <source>
        <dbReference type="Pfam" id="PF07715"/>
    </source>
</evidence>
<dbReference type="InterPro" id="IPR018247">
    <property type="entry name" value="EF_Hand_1_Ca_BS"/>
</dbReference>
<dbReference type="InterPro" id="IPR008969">
    <property type="entry name" value="CarboxyPept-like_regulatory"/>
</dbReference>
<dbReference type="FunFam" id="2.60.40.1120:FF:000003">
    <property type="entry name" value="Outer membrane protein Omp121"/>
    <property type="match status" value="1"/>
</dbReference>
<dbReference type="Proteomes" id="UP000831290">
    <property type="component" value="Chromosome"/>
</dbReference>
<dbReference type="GO" id="GO:0009279">
    <property type="term" value="C:cell outer membrane"/>
    <property type="evidence" value="ECO:0007669"/>
    <property type="project" value="UniProtKB-SubCell"/>
</dbReference>
<dbReference type="RefSeq" id="WP_255843827.1">
    <property type="nucleotide sequence ID" value="NZ_CP094358.1"/>
</dbReference>
<dbReference type="InterPro" id="IPR037066">
    <property type="entry name" value="Plug_dom_sf"/>
</dbReference>
<comment type="subcellular location">
    <subcellularLocation>
        <location evidence="1">Cell outer membrane</location>
        <topology evidence="1">Multi-pass membrane protein</topology>
    </subcellularLocation>
</comment>
<keyword evidence="1" id="KW-0998">Cell outer membrane</keyword>
<evidence type="ECO:0000313" key="3">
    <source>
        <dbReference type="EMBL" id="UOB17970.1"/>
    </source>
</evidence>
<dbReference type="SUPFAM" id="SSF56935">
    <property type="entry name" value="Porins"/>
    <property type="match status" value="1"/>
</dbReference>
<dbReference type="NCBIfam" id="TIGR04056">
    <property type="entry name" value="OMP_RagA_SusC"/>
    <property type="match status" value="1"/>
</dbReference>
<keyword evidence="1" id="KW-0812">Transmembrane</keyword>
<sequence>MIKLIKMRKIFFSCSEFDLMFKVSMLILCISFYQVQANEGKNKDLRLEIQQRTITGVVKDNQGAPLPGATVIVKGTSNGVVTDFDGEFQLNVDDAATILVVSYVGFEPQEIIIGNKSVFNIVLNENQETLDEVVIVGFGTQKKASVVSSITTISHKEIKGPTNNLTNMMAGRVAGMVAFQRSGEPGADNSDFFIRGLGSFGAGKVSPLILIDGIESSSTDMARLQPDDVESFSVLKDAAAAAVYGARGANGVVLISTKMGKAGKTSFQLRSETRISTNTRNFNFADNITYMNLANEAALTRDPQATLPYSQNKIYRTSIGDNPLLYPSNNWIDELIKDYTINQGLNLSAQGGGEKAKYYISGTYNVDNGVLDVDPINNFNNNIKLRNYSIRTNLDLNLTETTKGIVRVYGQFDDYNGPVGGRDANGNWVNGGARIFNLTLWSNPVKFPKVYPSSLLPFINHPLFGGAQASSNAGAAILINPYAEMVRGYQTTKASTIQAQVELKQDFNFITEGLSARAMGYVRRYSYYEVARQYNPFYYQGYISPSTGELQINVLNDGGQGSVGVTGTEYLDYTEGRKDLDSRIYVEAAVNYNRTFNEKHAVSGMLVNVLSSYEQGNAGNVQSSLPTRNHSFSGRFTYGYDDTFMFEFNFGYNGSERFAKGSRYGYFPSLGLAYRVSNTGYWSSLKDIVSDFKIRFTYGLVGNDAIGNVDDRFFYLSTVNLNDNNYGSRFGEQFGYYRPGVFIERYSNYNIGWEESKQTNIGLDLEFFKSLNIVVDAFKQKRTNILEVRSNIGATLGLTATPSTNFGEMDSKGVDATITYNKQFNQNWYTQLRGNFTYATSEILVRDEVSYPEELSYRSYVGNSAAQGYGYIAERLFIDHEETLNSPTQFGDYTGGDIKYRDVNGDGQITENDMVPIGYPTIPEIVYGFGGTVGYKAFDFSIFFQGVARTSFFINPQNISPFVINGSYQNGLLNVIAEDHWSEANRDSYAFWPRLSDEFIENNNQPSTWWMRDGSFLRLKTIEAGYNFPESFINKLGMQSARLYLSGNNLVVWSKFKLWDPEMGGNGLGYPIQSVYNLGLKVDF</sequence>
<keyword evidence="4" id="KW-1185">Reference proteome</keyword>
<dbReference type="NCBIfam" id="TIGR04057">
    <property type="entry name" value="SusC_RagA_signa"/>
    <property type="match status" value="1"/>
</dbReference>
<dbReference type="InterPro" id="IPR039426">
    <property type="entry name" value="TonB-dep_rcpt-like"/>
</dbReference>
<dbReference type="PROSITE" id="PS00018">
    <property type="entry name" value="EF_HAND_1"/>
    <property type="match status" value="1"/>
</dbReference>
<proteinExistence type="inferred from homology"/>
<feature type="domain" description="TonB-dependent receptor plug" evidence="2">
    <location>
        <begin position="143"/>
        <end position="252"/>
    </location>
</feature>
<name>A0A9E6ZP60_9FLAO</name>
<accession>A0A9E6ZP60</accession>
<dbReference type="EMBL" id="CP094358">
    <property type="protein sequence ID" value="UOB17970.1"/>
    <property type="molecule type" value="Genomic_DNA"/>
</dbReference>
<keyword evidence="3" id="KW-0675">Receptor</keyword>
<dbReference type="Pfam" id="PF07715">
    <property type="entry name" value="Plug"/>
    <property type="match status" value="1"/>
</dbReference>
<keyword evidence="1" id="KW-1134">Transmembrane beta strand</keyword>